<dbReference type="Pfam" id="PF18585">
    <property type="entry name" value="zf-CCCH_6"/>
    <property type="match status" value="1"/>
</dbReference>
<comment type="subcellular location">
    <subcellularLocation>
        <location evidence="1">Nucleus</location>
    </subcellularLocation>
</comment>
<evidence type="ECO:0000256" key="4">
    <source>
        <dbReference type="ARBA" id="ARBA00022741"/>
    </source>
</evidence>
<dbReference type="InterPro" id="IPR011011">
    <property type="entry name" value="Znf_FYVE_PHD"/>
</dbReference>
<feature type="region of interest" description="Disordered" evidence="10">
    <location>
        <begin position="148"/>
        <end position="357"/>
    </location>
</feature>
<dbReference type="Pfam" id="PF23614">
    <property type="entry name" value="DUF7141"/>
    <property type="match status" value="1"/>
</dbReference>
<dbReference type="InterPro" id="IPR027417">
    <property type="entry name" value="P-loop_NTPase"/>
</dbReference>
<dbReference type="InterPro" id="IPR013083">
    <property type="entry name" value="Znf_RING/FYVE/PHD"/>
</dbReference>
<dbReference type="Gene3D" id="3.40.50.300">
    <property type="entry name" value="P-loop containing nucleotide triphosphate hydrolases"/>
    <property type="match status" value="1"/>
</dbReference>
<feature type="compositionally biased region" description="Polar residues" evidence="10">
    <location>
        <begin position="240"/>
        <end position="249"/>
    </location>
</feature>
<accession>A0A9W8ZDQ3</accession>
<dbReference type="PANTHER" id="PTHR45623:SF17">
    <property type="entry name" value="CHROMODOMAIN-HELICASE-DNA-BINDING PROTEIN 3-RELATED"/>
    <property type="match status" value="1"/>
</dbReference>
<dbReference type="Gene3D" id="3.30.40.10">
    <property type="entry name" value="Zinc/RING finger domain, C3HC4 (zinc finger)"/>
    <property type="match status" value="1"/>
</dbReference>
<evidence type="ECO:0000256" key="5">
    <source>
        <dbReference type="ARBA" id="ARBA00022771"/>
    </source>
</evidence>
<feature type="region of interest" description="Disordered" evidence="10">
    <location>
        <begin position="1708"/>
        <end position="1735"/>
    </location>
</feature>
<dbReference type="SMART" id="SM00249">
    <property type="entry name" value="PHD"/>
    <property type="match status" value="2"/>
</dbReference>
<dbReference type="InterPro" id="IPR014001">
    <property type="entry name" value="Helicase_ATP-bd"/>
</dbReference>
<dbReference type="InterPro" id="IPR000330">
    <property type="entry name" value="SNF2_N"/>
</dbReference>
<feature type="compositionally biased region" description="Acidic residues" evidence="10">
    <location>
        <begin position="1388"/>
        <end position="1410"/>
    </location>
</feature>
<dbReference type="GO" id="GO:0042393">
    <property type="term" value="F:histone binding"/>
    <property type="evidence" value="ECO:0007669"/>
    <property type="project" value="TreeGrafter"/>
</dbReference>
<evidence type="ECO:0000256" key="1">
    <source>
        <dbReference type="ARBA" id="ARBA00004123"/>
    </source>
</evidence>
<dbReference type="GO" id="GO:0003682">
    <property type="term" value="F:chromatin binding"/>
    <property type="evidence" value="ECO:0007669"/>
    <property type="project" value="TreeGrafter"/>
</dbReference>
<keyword evidence="4" id="KW-0547">Nucleotide-binding</keyword>
<evidence type="ECO:0000256" key="10">
    <source>
        <dbReference type="SAM" id="MobiDB-lite"/>
    </source>
</evidence>
<dbReference type="PANTHER" id="PTHR45623">
    <property type="entry name" value="CHROMODOMAIN-HELICASE-DNA-BINDING PROTEIN 3-RELATED-RELATED"/>
    <property type="match status" value="1"/>
</dbReference>
<dbReference type="InterPro" id="IPR049730">
    <property type="entry name" value="SNF2/RAD54-like_C"/>
</dbReference>
<dbReference type="InterPro" id="IPR038718">
    <property type="entry name" value="SNF2-like_sf"/>
</dbReference>
<feature type="region of interest" description="Disordered" evidence="10">
    <location>
        <begin position="1356"/>
        <end position="1509"/>
    </location>
</feature>
<comment type="subunit">
    <text evidence="2">Component of the NuA4 histone acetyltransferase complex.</text>
</comment>
<dbReference type="GO" id="GO:0000785">
    <property type="term" value="C:chromatin"/>
    <property type="evidence" value="ECO:0007669"/>
    <property type="project" value="TreeGrafter"/>
</dbReference>
<dbReference type="SUPFAM" id="SSF57903">
    <property type="entry name" value="FYVE/PHD zinc finger"/>
    <property type="match status" value="1"/>
</dbReference>
<dbReference type="GO" id="GO:0005634">
    <property type="term" value="C:nucleus"/>
    <property type="evidence" value="ECO:0007669"/>
    <property type="project" value="UniProtKB-SubCell"/>
</dbReference>
<keyword evidence="3" id="KW-0479">Metal-binding</keyword>
<dbReference type="CDD" id="cd18793">
    <property type="entry name" value="SF2_C_SNF"/>
    <property type="match status" value="1"/>
</dbReference>
<dbReference type="InterPro" id="IPR016197">
    <property type="entry name" value="Chromo-like_dom_sf"/>
</dbReference>
<feature type="compositionally biased region" description="Basic residues" evidence="10">
    <location>
        <begin position="257"/>
        <end position="266"/>
    </location>
</feature>
<dbReference type="SUPFAM" id="SSF54160">
    <property type="entry name" value="Chromo domain-like"/>
    <property type="match status" value="1"/>
</dbReference>
<feature type="compositionally biased region" description="Acidic residues" evidence="10">
    <location>
        <begin position="285"/>
        <end position="296"/>
    </location>
</feature>
<dbReference type="CDD" id="cd15489">
    <property type="entry name" value="PHD_SF"/>
    <property type="match status" value="1"/>
</dbReference>
<dbReference type="InterPro" id="IPR055565">
    <property type="entry name" value="DUF7141"/>
</dbReference>
<dbReference type="InterPro" id="IPR001965">
    <property type="entry name" value="Znf_PHD"/>
</dbReference>
<keyword evidence="9" id="KW-0539">Nucleus</keyword>
<reference evidence="13" key="1">
    <citation type="submission" date="2022-10" db="EMBL/GenBank/DDBJ databases">
        <title>Tapping the CABI collections for fungal endophytes: first genome assemblies for Collariella, Neodidymelliopsis, Ascochyta clinopodiicola, Didymella pomorum, Didymosphaeria variabile, Neocosmospora piperis and Neocucurbitaria cava.</title>
        <authorList>
            <person name="Hill R."/>
        </authorList>
    </citation>
    <scope>NUCLEOTIDE SEQUENCE</scope>
    <source>
        <strain evidence="13">IMI 355091</strain>
    </source>
</reference>
<name>A0A9W8ZDQ3_9PLEO</name>
<dbReference type="GO" id="GO:0005524">
    <property type="term" value="F:ATP binding"/>
    <property type="evidence" value="ECO:0007669"/>
    <property type="project" value="UniProtKB-KW"/>
</dbReference>
<dbReference type="CDD" id="cd17919">
    <property type="entry name" value="DEXHc_Snf"/>
    <property type="match status" value="1"/>
</dbReference>
<feature type="domain" description="Helicase C-terminal" evidence="12">
    <location>
        <begin position="1075"/>
        <end position="1226"/>
    </location>
</feature>
<dbReference type="GO" id="GO:0140658">
    <property type="term" value="F:ATP-dependent chromatin remodeler activity"/>
    <property type="evidence" value="ECO:0007669"/>
    <property type="project" value="TreeGrafter"/>
</dbReference>
<evidence type="ECO:0000256" key="3">
    <source>
        <dbReference type="ARBA" id="ARBA00022723"/>
    </source>
</evidence>
<dbReference type="InterPro" id="IPR040934">
    <property type="entry name" value="Znf-CCCH_6"/>
</dbReference>
<keyword evidence="7" id="KW-0862">Zinc</keyword>
<dbReference type="SUPFAM" id="SSF52540">
    <property type="entry name" value="P-loop containing nucleoside triphosphate hydrolases"/>
    <property type="match status" value="2"/>
</dbReference>
<dbReference type="GO" id="GO:0016887">
    <property type="term" value="F:ATP hydrolysis activity"/>
    <property type="evidence" value="ECO:0007669"/>
    <property type="project" value="TreeGrafter"/>
</dbReference>
<feature type="compositionally biased region" description="Acidic residues" evidence="10">
    <location>
        <begin position="193"/>
        <end position="209"/>
    </location>
</feature>
<dbReference type="InterPro" id="IPR056616">
    <property type="entry name" value="Chromo_MIT1"/>
</dbReference>
<dbReference type="OrthoDB" id="5857104at2759"/>
<feature type="compositionally biased region" description="Polar residues" evidence="10">
    <location>
        <begin position="1420"/>
        <end position="1435"/>
    </location>
</feature>
<feature type="compositionally biased region" description="Basic and acidic residues" evidence="10">
    <location>
        <begin position="319"/>
        <end position="336"/>
    </location>
</feature>
<dbReference type="Pfam" id="PF00271">
    <property type="entry name" value="Helicase_C"/>
    <property type="match status" value="1"/>
</dbReference>
<organism evidence="13 14">
    <name type="scientific">Didymella pomorum</name>
    <dbReference type="NCBI Taxonomy" id="749634"/>
    <lineage>
        <taxon>Eukaryota</taxon>
        <taxon>Fungi</taxon>
        <taxon>Dikarya</taxon>
        <taxon>Ascomycota</taxon>
        <taxon>Pezizomycotina</taxon>
        <taxon>Dothideomycetes</taxon>
        <taxon>Pleosporomycetidae</taxon>
        <taxon>Pleosporales</taxon>
        <taxon>Pleosporineae</taxon>
        <taxon>Didymellaceae</taxon>
        <taxon>Didymella</taxon>
    </lineage>
</organism>
<dbReference type="InterPro" id="IPR001650">
    <property type="entry name" value="Helicase_C-like"/>
</dbReference>
<feature type="domain" description="Helicase ATP-binding" evidence="11">
    <location>
        <begin position="769"/>
        <end position="940"/>
    </location>
</feature>
<dbReference type="Proteomes" id="UP001140510">
    <property type="component" value="Unassembled WGS sequence"/>
</dbReference>
<keyword evidence="6" id="KW-0378">Hydrolase</keyword>
<dbReference type="Pfam" id="PF00176">
    <property type="entry name" value="SNF2-rel_dom"/>
    <property type="match status" value="1"/>
</dbReference>
<evidence type="ECO:0000256" key="8">
    <source>
        <dbReference type="ARBA" id="ARBA00022840"/>
    </source>
</evidence>
<dbReference type="GO" id="GO:0003677">
    <property type="term" value="F:DNA binding"/>
    <property type="evidence" value="ECO:0007669"/>
    <property type="project" value="TreeGrafter"/>
</dbReference>
<evidence type="ECO:0000259" key="12">
    <source>
        <dbReference type="PROSITE" id="PS51194"/>
    </source>
</evidence>
<dbReference type="InterPro" id="IPR041684">
    <property type="entry name" value="Znf-PHD-like"/>
</dbReference>
<keyword evidence="8" id="KW-0067">ATP-binding</keyword>
<dbReference type="Pfam" id="PF23615">
    <property type="entry name" value="Chromo_MIT1"/>
    <property type="match status" value="1"/>
</dbReference>
<dbReference type="SMART" id="SM00487">
    <property type="entry name" value="DEXDc"/>
    <property type="match status" value="1"/>
</dbReference>
<comment type="caution">
    <text evidence="13">The sequence shown here is derived from an EMBL/GenBank/DDBJ whole genome shotgun (WGS) entry which is preliminary data.</text>
</comment>
<evidence type="ECO:0000256" key="7">
    <source>
        <dbReference type="ARBA" id="ARBA00022833"/>
    </source>
</evidence>
<keyword evidence="14" id="KW-1185">Reference proteome</keyword>
<feature type="compositionally biased region" description="Basic residues" evidence="10">
    <location>
        <begin position="39"/>
        <end position="55"/>
    </location>
</feature>
<dbReference type="PROSITE" id="PS51192">
    <property type="entry name" value="HELICASE_ATP_BIND_1"/>
    <property type="match status" value="1"/>
</dbReference>
<gene>
    <name evidence="13" type="ORF">N0V91_005664</name>
</gene>
<dbReference type="EMBL" id="JAPEVA010000040">
    <property type="protein sequence ID" value="KAJ4404716.1"/>
    <property type="molecule type" value="Genomic_DNA"/>
</dbReference>
<proteinExistence type="predicted"/>
<evidence type="ECO:0000259" key="11">
    <source>
        <dbReference type="PROSITE" id="PS51192"/>
    </source>
</evidence>
<dbReference type="Pfam" id="PF15446">
    <property type="entry name" value="zf-PHD-like"/>
    <property type="match status" value="1"/>
</dbReference>
<evidence type="ECO:0000256" key="9">
    <source>
        <dbReference type="ARBA" id="ARBA00023242"/>
    </source>
</evidence>
<feature type="region of interest" description="Disordered" evidence="10">
    <location>
        <begin position="1"/>
        <end position="81"/>
    </location>
</feature>
<evidence type="ECO:0000313" key="13">
    <source>
        <dbReference type="EMBL" id="KAJ4404716.1"/>
    </source>
</evidence>
<dbReference type="GO" id="GO:0008270">
    <property type="term" value="F:zinc ion binding"/>
    <property type="evidence" value="ECO:0007669"/>
    <property type="project" value="UniProtKB-KW"/>
</dbReference>
<dbReference type="PROSITE" id="PS51194">
    <property type="entry name" value="HELICASE_CTER"/>
    <property type="match status" value="1"/>
</dbReference>
<sequence length="1748" mass="195725">MSSDDDATQIMAAFRKGGARRSGATAPKSASGTPAPRRSNPRRSPARQLPLKKRGSIAVENFLSESSSGEDDINAESPPKVRRLLQIRPKPVVNKDEYTYYEPQEEVESIVKESTKRGNDIAYVVKLVGGGIKEINFDELLELPGGSEALKNHQKNGDDSSPSADDMKLRSKSSRANNAGFVDITTIGISSSEDNDDIEDPIEDDDDDELAPRRRQRRPGRPSRGAKTNGRASRSRSHLSDSVQLTTSNEDSEAAGGKKRRGRKKKVVEPTRRSARQPVPVRVFDEEESEEEDTSDSDNILRSNILPGRKRKRAGLRASRPEKVRRIGARQSERSTRATNDMGEMGEDDIYRSDSAPKATAPQVKAVREVFETLPRGDVFRARHVEVCEVCYDGSDVAPLIYCQGCSLSYHKNCLGTRSSREHLVTKVGDQHFVLQCKRCINVYQKKDRYAPNLARCQDCKKDGDSCQAFRHRKSTLQEAKEREENDGEDLITDVPSELINNHHNVLFRCTKCSRAWHFHHLPPLSPYAMGVNRDDEELADERFREYSSKWMCKECDQTDDRKIGTLVAWRPSDVQTYQRGTPCEMVSEDDKQYLVKWEKQSYFRAQWFSGAWTWGVSAPAMRRAFFKKEEGPKMRTEDAIPEEYLRIDIVLDVKFTSIVNSELEAVIKARIKEVDKALIKYKGLGYEDAVWEKVPDPQEDDRWSDFVTAYDDWVAGRFIRCPKPSSLKSRIEAARAKPFAALERKEQPDNLTGGRLMTYQLNGLNWLYYQWYMQRNGILADEMGLGKTIQVIGFMATLVQEHKCWPFIIIVPNSTCANWRREIKQWAPLLRVVAYFGSAQAREMAYKYELHPNGVKDLRAHVVITSYEAAIDDSSRKFLRGVNWAGLITDEGQRLKNDKSQLYTALSAVRAPFRLLMTGTPLQNNTRELFNLLQFLDDTINAAELEEKYAEMNSENIKELHDMIRPFILRRTKAQVLNKILPPLSQIILPISMSHLQKQVYKSILSKSPELLKALFTSDKGLKQQERASLSNILMQLRKCLCHPFVYSREIEERTDVAAVSHRNLVEASAKLRLLETLLPKLKEKGHRVLIFSQFLDMLNIIEDFLDGMEMTYQRLDGTMGSLEKQKRIDQFNAPDSPLFAFLLSTRAGGVGINLATADTVIILDPDFNPHQDLQAIARAHRIGQKNKVLCFQLLTRASVEEKIVQMGRKKMALDHVVVEQLDNDDAEEHDVEGILRYGAAELFKDDTADRDIHYDDASIEKLLDRSQIEDTSAVTGDDLAEVQFSFARVWANDTGSLQDDLDIVEEETAPDPGVWDKILKERQAQAAADALSRAHALGRGKRARVNIDYMSEQEKAEAAAADSEEEPAPPTPIKIDKRKKKKRTDDESDTDFQVDSGEDTEVEFEAPEGEVQQELKDPNQQNKVSGLAKQSTAKPKGDEQLRIPGQPIALPPQASPVKPPKKSSGKPSISSKPSVTVIKVNKTTTTTPSKKDAKEPTDISLISPPPSPKLTSASVKPFIRANLPIRNPFEPANPNVHICRACHNNHPIGACDLKAAGVEYCGLCGLAHYGHGRTCPHIKSETQVREMLAALKNSPEKKELIDLAAKYLRGVRGALVQQKKRDREKAEGRGQNISNTNAAVAAATGFRAPLSMSAAPLSMSAGPLSMSAGPLSMSAAPPTGVPAGAVANQYPKQVQYGTYQPPMQQNGHVPQRAYPQAGQVGRPAGHAEGQFDERDVENALRGFLGQ</sequence>
<evidence type="ECO:0000313" key="14">
    <source>
        <dbReference type="Proteomes" id="UP001140510"/>
    </source>
</evidence>
<protein>
    <submittedName>
        <fullName evidence="13">Uncharacterized protein</fullName>
    </submittedName>
</protein>
<dbReference type="SMART" id="SM00490">
    <property type="entry name" value="HELICc"/>
    <property type="match status" value="1"/>
</dbReference>
<feature type="compositionally biased region" description="Pro residues" evidence="10">
    <location>
        <begin position="1451"/>
        <end position="1460"/>
    </location>
</feature>
<evidence type="ECO:0000256" key="6">
    <source>
        <dbReference type="ARBA" id="ARBA00022801"/>
    </source>
</evidence>
<dbReference type="Gene3D" id="3.40.50.10810">
    <property type="entry name" value="Tandem AAA-ATPase domain"/>
    <property type="match status" value="1"/>
</dbReference>
<evidence type="ECO:0000256" key="2">
    <source>
        <dbReference type="ARBA" id="ARBA00011353"/>
    </source>
</evidence>
<keyword evidence="5" id="KW-0863">Zinc-finger</keyword>
<feature type="compositionally biased region" description="Low complexity" evidence="10">
    <location>
        <begin position="1467"/>
        <end position="1490"/>
    </location>
</feature>